<evidence type="ECO:0000256" key="1">
    <source>
        <dbReference type="SAM" id="SignalP"/>
    </source>
</evidence>
<reference evidence="2 3" key="1">
    <citation type="journal article" date="2011" name="J. Bacteriol.">
        <title>Complete genome sequence of Acidaminococcus intestini RYC-MR95, a Gram-negative bacterium from the phylum Firmicutes.</title>
        <authorList>
            <person name="D'Auria G."/>
            <person name="Galan J.C."/>
            <person name="Rodriguez-Alcayna M."/>
            <person name="Moya A."/>
            <person name="Baquero F."/>
            <person name="Latorre A."/>
        </authorList>
    </citation>
    <scope>NUCLEOTIDE SEQUENCE [LARGE SCALE GENOMIC DNA]</scope>
    <source>
        <strain evidence="2 3">RyC-MR95</strain>
    </source>
</reference>
<keyword evidence="1" id="KW-0732">Signal</keyword>
<dbReference type="EMBL" id="CP003058">
    <property type="protein sequence ID" value="AEQ22462.1"/>
    <property type="molecule type" value="Genomic_DNA"/>
</dbReference>
<keyword evidence="3" id="KW-1185">Reference proteome</keyword>
<name>G4Q8M9_ACIIR</name>
<dbReference type="PATRIC" id="fig|568816.4.peg.1193"/>
<proteinExistence type="predicted"/>
<dbReference type="STRING" id="568816.Acin_1237"/>
<dbReference type="KEGG" id="ain:Acin_1237"/>
<gene>
    <name evidence="2" type="ordered locus">Acin_1237</name>
</gene>
<feature type="signal peptide" evidence="1">
    <location>
        <begin position="1"/>
        <end position="31"/>
    </location>
</feature>
<evidence type="ECO:0000313" key="2">
    <source>
        <dbReference type="EMBL" id="AEQ22462.1"/>
    </source>
</evidence>
<feature type="chain" id="PRO_5003467599" evidence="1">
    <location>
        <begin position="32"/>
        <end position="100"/>
    </location>
</feature>
<protein>
    <submittedName>
        <fullName evidence="2">Uncharacterized protein</fullName>
    </submittedName>
</protein>
<dbReference type="AlphaFoldDB" id="G4Q8M9"/>
<dbReference type="Proteomes" id="UP000007093">
    <property type="component" value="Chromosome"/>
</dbReference>
<dbReference type="InParanoid" id="G4Q8M9"/>
<organism evidence="2 3">
    <name type="scientific">Acidaminococcus intestini (strain RyC-MR95)</name>
    <dbReference type="NCBI Taxonomy" id="568816"/>
    <lineage>
        <taxon>Bacteria</taxon>
        <taxon>Bacillati</taxon>
        <taxon>Bacillota</taxon>
        <taxon>Negativicutes</taxon>
        <taxon>Acidaminococcales</taxon>
        <taxon>Acidaminococcaceae</taxon>
        <taxon>Acidaminococcus</taxon>
    </lineage>
</organism>
<sequence length="100" mass="11113">MHKKERCKMKNVKTMAMTLALVAGVAGTAFAADIRDIVGDPGTEITDRNPTCYQTRVFNGHTLESYVENDVAVTKRDGDVVILYEIDRGDFVPFDQDSNN</sequence>
<evidence type="ECO:0000313" key="3">
    <source>
        <dbReference type="Proteomes" id="UP000007093"/>
    </source>
</evidence>
<accession>G4Q8M9</accession>
<dbReference type="HOGENOM" id="CLU_2406624_0_0_9"/>